<dbReference type="GO" id="GO:1990817">
    <property type="term" value="F:poly(A) RNA polymerase activity"/>
    <property type="evidence" value="ECO:0007669"/>
    <property type="project" value="UniProtKB-EC"/>
</dbReference>
<dbReference type="GO" id="GO:0031499">
    <property type="term" value="C:TRAMP complex"/>
    <property type="evidence" value="ECO:0007669"/>
    <property type="project" value="TreeGrafter"/>
</dbReference>
<dbReference type="GO" id="GO:0043634">
    <property type="term" value="P:polyadenylation-dependent ncRNA catabolic process"/>
    <property type="evidence" value="ECO:0007669"/>
    <property type="project" value="TreeGrafter"/>
</dbReference>
<gene>
    <name evidence="8" type="ORF">WN944_001607</name>
</gene>
<protein>
    <recommendedName>
        <fullName evidence="3">polynucleotide adenylyltransferase</fullName>
        <ecNumber evidence="3">2.7.7.19</ecNumber>
    </recommendedName>
</protein>
<evidence type="ECO:0000259" key="7">
    <source>
        <dbReference type="Pfam" id="PF22600"/>
    </source>
</evidence>
<evidence type="ECO:0000256" key="4">
    <source>
        <dbReference type="ARBA" id="ARBA00022679"/>
    </source>
</evidence>
<reference evidence="8 9" key="1">
    <citation type="submission" date="2024-05" db="EMBL/GenBank/DDBJ databases">
        <title>Haplotype-resolved chromosome-level genome assembly of Huyou (Citrus changshanensis).</title>
        <authorList>
            <person name="Miao C."/>
            <person name="Chen W."/>
            <person name="Wu Y."/>
            <person name="Wang L."/>
            <person name="Zhao S."/>
            <person name="Grierson D."/>
            <person name="Xu C."/>
            <person name="Chen K."/>
        </authorList>
    </citation>
    <scope>NUCLEOTIDE SEQUENCE [LARGE SCALE GENOMIC DNA]</scope>
    <source>
        <strain evidence="8">01-14</strain>
        <tissue evidence="8">Leaf</tissue>
    </source>
</reference>
<dbReference type="PANTHER" id="PTHR23092">
    <property type="entry name" value="POLY(A) RNA POLYMERASE"/>
    <property type="match status" value="1"/>
</dbReference>
<dbReference type="CDD" id="cd05402">
    <property type="entry name" value="NT_PAP_TUTase"/>
    <property type="match status" value="1"/>
</dbReference>
<keyword evidence="9" id="KW-1185">Reference proteome</keyword>
<dbReference type="Proteomes" id="UP001428341">
    <property type="component" value="Unassembled WGS sequence"/>
</dbReference>
<dbReference type="InterPro" id="IPR045862">
    <property type="entry name" value="Trf4-like"/>
</dbReference>
<keyword evidence="4" id="KW-0808">Transferase</keyword>
<name>A0AAP0MGQ4_9ROSI</name>
<dbReference type="GO" id="GO:0031123">
    <property type="term" value="P:RNA 3'-end processing"/>
    <property type="evidence" value="ECO:0007669"/>
    <property type="project" value="TreeGrafter"/>
</dbReference>
<dbReference type="FunFam" id="3.30.460.10:FF:000006">
    <property type="entry name" value="non-canonical poly(A) RNA polymerase PAPD5"/>
    <property type="match status" value="1"/>
</dbReference>
<dbReference type="GO" id="GO:0005730">
    <property type="term" value="C:nucleolus"/>
    <property type="evidence" value="ECO:0007669"/>
    <property type="project" value="TreeGrafter"/>
</dbReference>
<evidence type="ECO:0000256" key="6">
    <source>
        <dbReference type="ARBA" id="ARBA00022842"/>
    </source>
</evidence>
<evidence type="ECO:0000256" key="5">
    <source>
        <dbReference type="ARBA" id="ARBA00022723"/>
    </source>
</evidence>
<dbReference type="SUPFAM" id="SSF81301">
    <property type="entry name" value="Nucleotidyltransferase"/>
    <property type="match status" value="1"/>
</dbReference>
<proteinExistence type="inferred from homology"/>
<evidence type="ECO:0000256" key="3">
    <source>
        <dbReference type="ARBA" id="ARBA00012388"/>
    </source>
</evidence>
<dbReference type="EMBL" id="JBCGBO010000004">
    <property type="protein sequence ID" value="KAK9209243.1"/>
    <property type="molecule type" value="Genomic_DNA"/>
</dbReference>
<feature type="domain" description="Poly(A) RNA polymerase mitochondrial-like central palm" evidence="7">
    <location>
        <begin position="53"/>
        <end position="182"/>
    </location>
</feature>
<evidence type="ECO:0000313" key="9">
    <source>
        <dbReference type="Proteomes" id="UP001428341"/>
    </source>
</evidence>
<dbReference type="AlphaFoldDB" id="A0AAP0MGQ4"/>
<keyword evidence="6" id="KW-0460">Magnesium</keyword>
<dbReference type="GO" id="GO:0046872">
    <property type="term" value="F:metal ion binding"/>
    <property type="evidence" value="ECO:0007669"/>
    <property type="project" value="UniProtKB-KW"/>
</dbReference>
<dbReference type="Gene3D" id="1.10.1410.10">
    <property type="match status" value="1"/>
</dbReference>
<evidence type="ECO:0000256" key="2">
    <source>
        <dbReference type="ARBA" id="ARBA00008593"/>
    </source>
</evidence>
<organism evidence="8 9">
    <name type="scientific">Citrus x changshan-huyou</name>
    <dbReference type="NCBI Taxonomy" id="2935761"/>
    <lineage>
        <taxon>Eukaryota</taxon>
        <taxon>Viridiplantae</taxon>
        <taxon>Streptophyta</taxon>
        <taxon>Embryophyta</taxon>
        <taxon>Tracheophyta</taxon>
        <taxon>Spermatophyta</taxon>
        <taxon>Magnoliopsida</taxon>
        <taxon>eudicotyledons</taxon>
        <taxon>Gunneridae</taxon>
        <taxon>Pentapetalae</taxon>
        <taxon>rosids</taxon>
        <taxon>malvids</taxon>
        <taxon>Sapindales</taxon>
        <taxon>Rutaceae</taxon>
        <taxon>Aurantioideae</taxon>
        <taxon>Citrus</taxon>
    </lineage>
</organism>
<sequence>MLTRTKKKRHYYNELTFNSKLQLLTTTGTNRPVEPNSRWFKGNSRFKSPMLLLQKEIVDFCDFLSPTSEERKVRNTAVEAVFDVIKYIWPKCKPEVFGSFRAGLYLPTSDIDVVIMESGIHNPATGLQALSRALLQQGIAKMIQVIAKARVPIVKFVEKKSGVSFDIREVRVLYVENISLLSSMSEGAHIHHITEVGLKIDLLYIIISYELHFVVGKIHQFSSTSMTVLMHKMDQKKLSLLRFVSHLSFYGT</sequence>
<dbReference type="Gene3D" id="3.30.460.10">
    <property type="entry name" value="Beta Polymerase, domain 2"/>
    <property type="match status" value="1"/>
</dbReference>
<accession>A0AAP0MGQ4</accession>
<comment type="caution">
    <text evidence="8">The sequence shown here is derived from an EMBL/GenBank/DDBJ whole genome shotgun (WGS) entry which is preliminary data.</text>
</comment>
<dbReference type="InterPro" id="IPR054708">
    <property type="entry name" value="MTPAP-like_central"/>
</dbReference>
<dbReference type="EC" id="2.7.7.19" evidence="3"/>
<comment type="similarity">
    <text evidence="2">Belongs to the DNA polymerase type-B-like family.</text>
</comment>
<comment type="cofactor">
    <cofactor evidence="1">
        <name>Mn(2+)</name>
        <dbReference type="ChEBI" id="CHEBI:29035"/>
    </cofactor>
</comment>
<keyword evidence="5" id="KW-0479">Metal-binding</keyword>
<evidence type="ECO:0000256" key="1">
    <source>
        <dbReference type="ARBA" id="ARBA00001936"/>
    </source>
</evidence>
<dbReference type="Pfam" id="PF22600">
    <property type="entry name" value="MTPAP-like_central"/>
    <property type="match status" value="1"/>
</dbReference>
<dbReference type="GO" id="GO:0003729">
    <property type="term" value="F:mRNA binding"/>
    <property type="evidence" value="ECO:0007669"/>
    <property type="project" value="TreeGrafter"/>
</dbReference>
<dbReference type="InterPro" id="IPR043519">
    <property type="entry name" value="NT_sf"/>
</dbReference>
<dbReference type="PANTHER" id="PTHR23092:SF15">
    <property type="entry name" value="INACTIVE NON-CANONICAL POLY(A) RNA POLYMERASE PROTEIN TRF4-2-RELATED"/>
    <property type="match status" value="1"/>
</dbReference>
<evidence type="ECO:0000313" key="8">
    <source>
        <dbReference type="EMBL" id="KAK9209243.1"/>
    </source>
</evidence>